<feature type="compositionally biased region" description="Polar residues" evidence="1">
    <location>
        <begin position="90"/>
        <end position="99"/>
    </location>
</feature>
<feature type="compositionally biased region" description="Basic and acidic residues" evidence="1">
    <location>
        <begin position="73"/>
        <end position="82"/>
    </location>
</feature>
<dbReference type="EMBL" id="JABBWE010000070">
    <property type="protein sequence ID" value="KAG1788211.1"/>
    <property type="molecule type" value="Genomic_DNA"/>
</dbReference>
<evidence type="ECO:0000313" key="3">
    <source>
        <dbReference type="Proteomes" id="UP000719766"/>
    </source>
</evidence>
<protein>
    <submittedName>
        <fullName evidence="2">Uncharacterized protein</fullName>
    </submittedName>
</protein>
<feature type="region of interest" description="Disordered" evidence="1">
    <location>
        <begin position="71"/>
        <end position="100"/>
    </location>
</feature>
<sequence length="389" mass="42036">MTLSTAMTITARVAVTGFLSVSCFKRAVVDNTAQVLSKAGEASAGLVVYSVCLSTITLVLAADKAAQRILSNEPKHRPATSKDDDDDSLPSINDTTISLAPQPVKPSHLQPFLSPSQSHLIESAETISVPIYTCTPNEKTTVEPYHLQPSLNPSLLRLIESTEITSAPITGPDICTPCITLASPDLYCKRLSIDSSTTLVSHDDDSITHVFSDDDASDANDCESFCDERTIHQDDRSEPQPQKDHALEPTFVTLIAKMTALTLDDPPRLSKLRPLILVDHRHKVSTVHCAPLPAPAYSVDALARRLEARSLSDIPSTDPGVVFPEPSCAIDALTRKMEALSLGDRPSSTSKLKPLILVTKHAIPHFKLDPLATSLLRHPRGARCIGLSH</sequence>
<dbReference type="GeneID" id="64605759"/>
<gene>
    <name evidence="2" type="ORF">HD556DRAFT_907000</name>
</gene>
<comment type="caution">
    <text evidence="2">The sequence shown here is derived from an EMBL/GenBank/DDBJ whole genome shotgun (WGS) entry which is preliminary data.</text>
</comment>
<evidence type="ECO:0000313" key="2">
    <source>
        <dbReference type="EMBL" id="KAG1788211.1"/>
    </source>
</evidence>
<reference evidence="2" key="1">
    <citation type="journal article" date="2020" name="New Phytol.">
        <title>Comparative genomics reveals dynamic genome evolution in host specialist ectomycorrhizal fungi.</title>
        <authorList>
            <person name="Lofgren L.A."/>
            <person name="Nguyen N.H."/>
            <person name="Vilgalys R."/>
            <person name="Ruytinx J."/>
            <person name="Liao H.L."/>
            <person name="Branco S."/>
            <person name="Kuo A."/>
            <person name="LaButti K."/>
            <person name="Lipzen A."/>
            <person name="Andreopoulos W."/>
            <person name="Pangilinan J."/>
            <person name="Riley R."/>
            <person name="Hundley H."/>
            <person name="Na H."/>
            <person name="Barry K."/>
            <person name="Grigoriev I.V."/>
            <person name="Stajich J.E."/>
            <person name="Kennedy P.G."/>
        </authorList>
    </citation>
    <scope>NUCLEOTIDE SEQUENCE</scope>
    <source>
        <strain evidence="2">S12</strain>
    </source>
</reference>
<name>A0A9P7AFF3_9AGAM</name>
<dbReference type="RefSeq" id="XP_041155484.1">
    <property type="nucleotide sequence ID" value="XM_041311995.1"/>
</dbReference>
<dbReference type="Proteomes" id="UP000719766">
    <property type="component" value="Unassembled WGS sequence"/>
</dbReference>
<dbReference type="OrthoDB" id="2683227at2759"/>
<organism evidence="2 3">
    <name type="scientific">Suillus plorans</name>
    <dbReference type="NCBI Taxonomy" id="116603"/>
    <lineage>
        <taxon>Eukaryota</taxon>
        <taxon>Fungi</taxon>
        <taxon>Dikarya</taxon>
        <taxon>Basidiomycota</taxon>
        <taxon>Agaricomycotina</taxon>
        <taxon>Agaricomycetes</taxon>
        <taxon>Agaricomycetidae</taxon>
        <taxon>Boletales</taxon>
        <taxon>Suillineae</taxon>
        <taxon>Suillaceae</taxon>
        <taxon>Suillus</taxon>
    </lineage>
</organism>
<dbReference type="AlphaFoldDB" id="A0A9P7AFF3"/>
<keyword evidence="3" id="KW-1185">Reference proteome</keyword>
<evidence type="ECO:0000256" key="1">
    <source>
        <dbReference type="SAM" id="MobiDB-lite"/>
    </source>
</evidence>
<accession>A0A9P7AFF3</accession>
<proteinExistence type="predicted"/>